<protein>
    <submittedName>
        <fullName evidence="1">Uncharacterized protein</fullName>
    </submittedName>
</protein>
<evidence type="ECO:0000313" key="1">
    <source>
        <dbReference type="EMBL" id="KAK7386733.1"/>
    </source>
</evidence>
<comment type="caution">
    <text evidence="1">The sequence shown here is derived from an EMBL/GenBank/DDBJ whole genome shotgun (WGS) entry which is preliminary data.</text>
</comment>
<sequence length="110" mass="12414">MFIRWMTPLSKCKLASVQEFFKLFVGRHILLNTINSLLAISSFFSKRYLLMGDLHKSLGTKVVKKDKQLYSSPYPLIAKVKKPLVGSYVKASSTGKDKSSFGRLVVERLG</sequence>
<dbReference type="Proteomes" id="UP001386955">
    <property type="component" value="Unassembled WGS sequence"/>
</dbReference>
<name>A0AAN9S1U1_PSOTE</name>
<dbReference type="AlphaFoldDB" id="A0AAN9S1U1"/>
<evidence type="ECO:0000313" key="2">
    <source>
        <dbReference type="Proteomes" id="UP001386955"/>
    </source>
</evidence>
<keyword evidence="2" id="KW-1185">Reference proteome</keyword>
<accession>A0AAN9S1U1</accession>
<dbReference type="EMBL" id="JAYMYS010000007">
    <property type="protein sequence ID" value="KAK7386733.1"/>
    <property type="molecule type" value="Genomic_DNA"/>
</dbReference>
<proteinExistence type="predicted"/>
<reference evidence="1 2" key="1">
    <citation type="submission" date="2024-01" db="EMBL/GenBank/DDBJ databases">
        <title>The genomes of 5 underutilized Papilionoideae crops provide insights into root nodulation and disease resistanc.</title>
        <authorList>
            <person name="Jiang F."/>
        </authorList>
    </citation>
    <scope>NUCLEOTIDE SEQUENCE [LARGE SCALE GENOMIC DNA]</scope>
    <source>
        <strain evidence="1">DUOXIRENSHENG_FW03</strain>
        <tissue evidence="1">Leaves</tissue>
    </source>
</reference>
<organism evidence="1 2">
    <name type="scientific">Psophocarpus tetragonolobus</name>
    <name type="common">Winged bean</name>
    <name type="synonym">Dolichos tetragonolobus</name>
    <dbReference type="NCBI Taxonomy" id="3891"/>
    <lineage>
        <taxon>Eukaryota</taxon>
        <taxon>Viridiplantae</taxon>
        <taxon>Streptophyta</taxon>
        <taxon>Embryophyta</taxon>
        <taxon>Tracheophyta</taxon>
        <taxon>Spermatophyta</taxon>
        <taxon>Magnoliopsida</taxon>
        <taxon>eudicotyledons</taxon>
        <taxon>Gunneridae</taxon>
        <taxon>Pentapetalae</taxon>
        <taxon>rosids</taxon>
        <taxon>fabids</taxon>
        <taxon>Fabales</taxon>
        <taxon>Fabaceae</taxon>
        <taxon>Papilionoideae</taxon>
        <taxon>50 kb inversion clade</taxon>
        <taxon>NPAAA clade</taxon>
        <taxon>indigoferoid/millettioid clade</taxon>
        <taxon>Phaseoleae</taxon>
        <taxon>Psophocarpus</taxon>
    </lineage>
</organism>
<gene>
    <name evidence="1" type="ORF">VNO78_27068</name>
</gene>